<protein>
    <submittedName>
        <fullName evidence="1">Uncharacterized protein</fullName>
    </submittedName>
</protein>
<dbReference type="Proteomes" id="UP000596742">
    <property type="component" value="Unassembled WGS sequence"/>
</dbReference>
<dbReference type="AlphaFoldDB" id="A0A8B6GNX7"/>
<sequence length="145" mass="16569">MAQVNNVLQDNSSFAKELVATYHTLLHTDISSGLHLLSKNWLASPFNPDKVLQAKKIHLYTSTDIQKSYGLRRQKMKFINKKLRQLIEDSIVRSKNKTTIMGIAEVAWDVYNAEEASIDQIQVKSLITALNNMGHHYNEKQTKTI</sequence>
<accession>A0A8B6GNX7</accession>
<dbReference type="EMBL" id="UYJE01008729">
    <property type="protein sequence ID" value="VDI66712.1"/>
    <property type="molecule type" value="Genomic_DNA"/>
</dbReference>
<proteinExistence type="predicted"/>
<dbReference type="OrthoDB" id="6191872at2759"/>
<reference evidence="1" key="1">
    <citation type="submission" date="2018-11" db="EMBL/GenBank/DDBJ databases">
        <authorList>
            <person name="Alioto T."/>
            <person name="Alioto T."/>
        </authorList>
    </citation>
    <scope>NUCLEOTIDE SEQUENCE</scope>
</reference>
<gene>
    <name evidence="1" type="ORF">MGAL_10B029017</name>
</gene>
<comment type="caution">
    <text evidence="1">The sequence shown here is derived from an EMBL/GenBank/DDBJ whole genome shotgun (WGS) entry which is preliminary data.</text>
</comment>
<name>A0A8B6GNX7_MYTGA</name>
<keyword evidence="2" id="KW-1185">Reference proteome</keyword>
<evidence type="ECO:0000313" key="2">
    <source>
        <dbReference type="Proteomes" id="UP000596742"/>
    </source>
</evidence>
<evidence type="ECO:0000313" key="1">
    <source>
        <dbReference type="EMBL" id="VDI66712.1"/>
    </source>
</evidence>
<organism evidence="1 2">
    <name type="scientific">Mytilus galloprovincialis</name>
    <name type="common">Mediterranean mussel</name>
    <dbReference type="NCBI Taxonomy" id="29158"/>
    <lineage>
        <taxon>Eukaryota</taxon>
        <taxon>Metazoa</taxon>
        <taxon>Spiralia</taxon>
        <taxon>Lophotrochozoa</taxon>
        <taxon>Mollusca</taxon>
        <taxon>Bivalvia</taxon>
        <taxon>Autobranchia</taxon>
        <taxon>Pteriomorphia</taxon>
        <taxon>Mytilida</taxon>
        <taxon>Mytiloidea</taxon>
        <taxon>Mytilidae</taxon>
        <taxon>Mytilinae</taxon>
        <taxon>Mytilus</taxon>
    </lineage>
</organism>